<feature type="transmembrane region" description="Helical" evidence="10">
    <location>
        <begin position="363"/>
        <end position="386"/>
    </location>
</feature>
<name>A0A0P1FEA0_THAGE</name>
<dbReference type="Proteomes" id="UP000051587">
    <property type="component" value="Unassembled WGS sequence"/>
</dbReference>
<keyword evidence="7 10" id="KW-1133">Transmembrane helix</keyword>
<feature type="transmembrane region" description="Helical" evidence="10">
    <location>
        <begin position="60"/>
        <end position="83"/>
    </location>
</feature>
<keyword evidence="9" id="KW-0046">Antibiotic resistance</keyword>
<evidence type="ECO:0000256" key="4">
    <source>
        <dbReference type="ARBA" id="ARBA00022448"/>
    </source>
</evidence>
<evidence type="ECO:0000256" key="6">
    <source>
        <dbReference type="ARBA" id="ARBA00022692"/>
    </source>
</evidence>
<dbReference type="PIRSF" id="PIRSF006603">
    <property type="entry name" value="DinF"/>
    <property type="match status" value="1"/>
</dbReference>
<dbReference type="Pfam" id="PF01554">
    <property type="entry name" value="MatE"/>
    <property type="match status" value="2"/>
</dbReference>
<feature type="transmembrane region" description="Helical" evidence="10">
    <location>
        <begin position="20"/>
        <end position="40"/>
    </location>
</feature>
<feature type="transmembrane region" description="Helical" evidence="10">
    <location>
        <begin position="398"/>
        <end position="418"/>
    </location>
</feature>
<dbReference type="GO" id="GO:0005886">
    <property type="term" value="C:plasma membrane"/>
    <property type="evidence" value="ECO:0007669"/>
    <property type="project" value="UniProtKB-SubCell"/>
</dbReference>
<organism evidence="11 12">
    <name type="scientific">Thalassovita gelatinovora</name>
    <name type="common">Thalassobius gelatinovorus</name>
    <dbReference type="NCBI Taxonomy" id="53501"/>
    <lineage>
        <taxon>Bacteria</taxon>
        <taxon>Pseudomonadati</taxon>
        <taxon>Pseudomonadota</taxon>
        <taxon>Alphaproteobacteria</taxon>
        <taxon>Rhodobacterales</taxon>
        <taxon>Roseobacteraceae</taxon>
        <taxon>Thalassovita</taxon>
    </lineage>
</organism>
<dbReference type="OrthoDB" id="7805940at2"/>
<dbReference type="GO" id="GO:0015297">
    <property type="term" value="F:antiporter activity"/>
    <property type="evidence" value="ECO:0007669"/>
    <property type="project" value="InterPro"/>
</dbReference>
<comment type="similarity">
    <text evidence="2">Belongs to the multi antimicrobial extrusion (MATE) (TC 2.A.66.1) family. MepA subfamily.</text>
</comment>
<dbReference type="CDD" id="cd13143">
    <property type="entry name" value="MATE_MepA_like"/>
    <property type="match status" value="1"/>
</dbReference>
<dbReference type="PANTHER" id="PTHR43549">
    <property type="entry name" value="MULTIDRUG RESISTANCE PROTEIN YPNP-RELATED"/>
    <property type="match status" value="1"/>
</dbReference>
<comment type="subcellular location">
    <subcellularLocation>
        <location evidence="1">Cell inner membrane</location>
        <topology evidence="1">Multi-pass membrane protein</topology>
    </subcellularLocation>
</comment>
<sequence>MSSGPAADNRFLTVPIGRLFLIHTLPMTLVMSMSGLLNVVDAAFLGHFVGADALAAVSLGFPVVMITIALSTLVSGGMSSLLARHLGAGDKHAAANVFARAHGLSLSMSLILIMTFLIVGRWGLAHLLGAQGDIATLAHVYLSILIFGMPVQVLLGVHADALRNEGRAGVMALLSVGVTLANILLDYVLIVLFDLGVAGSAWGTVLAQGLGLCLLIGLRLRDPRLVPLATLAQHPWRGGWKPVLKLGAPLSLSFIGMALVSATVIATLHLTTATGYADTVAAYGIVTRILGFIFLPQMAIALTTQSIAGNNVGAGHYARSDAALRLSLAVAFGYCLLVELILLTTRTQIGFGFVSDPAVVAQVAAILRPMLLFYLFSGPVLVLALYFQAVGQPGRTALLTLVKPFLLSPVLILVWATFSGPGAIWFAFPMADAIVLIFATALVTRIVSRNFGRPGFGLTMTTRQT</sequence>
<keyword evidence="6 10" id="KW-0812">Transmembrane</keyword>
<evidence type="ECO:0000256" key="5">
    <source>
        <dbReference type="ARBA" id="ARBA00022475"/>
    </source>
</evidence>
<evidence type="ECO:0000256" key="7">
    <source>
        <dbReference type="ARBA" id="ARBA00022989"/>
    </source>
</evidence>
<dbReference type="GO" id="GO:0042910">
    <property type="term" value="F:xenobiotic transmembrane transporter activity"/>
    <property type="evidence" value="ECO:0007669"/>
    <property type="project" value="InterPro"/>
</dbReference>
<feature type="transmembrane region" description="Helical" evidence="10">
    <location>
        <begin position="169"/>
        <end position="193"/>
    </location>
</feature>
<dbReference type="STRING" id="53501.SAMN04488043_104125"/>
<dbReference type="NCBIfam" id="TIGR00797">
    <property type="entry name" value="matE"/>
    <property type="match status" value="1"/>
</dbReference>
<dbReference type="RefSeq" id="WP_058263128.1">
    <property type="nucleotide sequence ID" value="NZ_CP051181.1"/>
</dbReference>
<dbReference type="InterPro" id="IPR048279">
    <property type="entry name" value="MdtK-like"/>
</dbReference>
<evidence type="ECO:0000256" key="3">
    <source>
        <dbReference type="ARBA" id="ARBA00022106"/>
    </source>
</evidence>
<dbReference type="InterPro" id="IPR002528">
    <property type="entry name" value="MATE_fam"/>
</dbReference>
<feature type="transmembrane region" description="Helical" evidence="10">
    <location>
        <begin position="424"/>
        <end position="443"/>
    </location>
</feature>
<gene>
    <name evidence="11" type="primary">mepA_3</name>
    <name evidence="11" type="ORF">TG4357_02394</name>
</gene>
<feature type="transmembrane region" description="Helical" evidence="10">
    <location>
        <begin position="280"/>
        <end position="302"/>
    </location>
</feature>
<reference evidence="11 12" key="1">
    <citation type="submission" date="2015-09" db="EMBL/GenBank/DDBJ databases">
        <authorList>
            <consortium name="Swine Surveillance"/>
        </authorList>
    </citation>
    <scope>NUCLEOTIDE SEQUENCE [LARGE SCALE GENOMIC DNA]</scope>
    <source>
        <strain evidence="11 12">CECT 4357</strain>
    </source>
</reference>
<protein>
    <recommendedName>
        <fullName evidence="3">Multidrug export protein MepA</fullName>
    </recommendedName>
</protein>
<keyword evidence="5" id="KW-1003">Cell membrane</keyword>
<evidence type="ECO:0000256" key="9">
    <source>
        <dbReference type="ARBA" id="ARBA00023251"/>
    </source>
</evidence>
<evidence type="ECO:0000256" key="8">
    <source>
        <dbReference type="ARBA" id="ARBA00023136"/>
    </source>
</evidence>
<dbReference type="InterPro" id="IPR052031">
    <property type="entry name" value="Membrane_Transporter-Flippase"/>
</dbReference>
<proteinExistence type="inferred from homology"/>
<feature type="transmembrane region" description="Helical" evidence="10">
    <location>
        <begin position="246"/>
        <end position="268"/>
    </location>
</feature>
<evidence type="ECO:0000313" key="11">
    <source>
        <dbReference type="EMBL" id="CUH66363.1"/>
    </source>
</evidence>
<accession>A0A0P1FEA0</accession>
<dbReference type="AlphaFoldDB" id="A0A0P1FEA0"/>
<evidence type="ECO:0000256" key="2">
    <source>
        <dbReference type="ARBA" id="ARBA00008417"/>
    </source>
</evidence>
<evidence type="ECO:0000256" key="1">
    <source>
        <dbReference type="ARBA" id="ARBA00004429"/>
    </source>
</evidence>
<keyword evidence="4" id="KW-0813">Transport</keyword>
<keyword evidence="8 10" id="KW-0472">Membrane</keyword>
<feature type="transmembrane region" description="Helical" evidence="10">
    <location>
        <begin position="323"/>
        <end position="343"/>
    </location>
</feature>
<feature type="transmembrane region" description="Helical" evidence="10">
    <location>
        <begin position="199"/>
        <end position="218"/>
    </location>
</feature>
<dbReference type="EMBL" id="CYSA01000023">
    <property type="protein sequence ID" value="CUH66363.1"/>
    <property type="molecule type" value="Genomic_DNA"/>
</dbReference>
<evidence type="ECO:0000313" key="12">
    <source>
        <dbReference type="Proteomes" id="UP000051587"/>
    </source>
</evidence>
<feature type="transmembrane region" description="Helical" evidence="10">
    <location>
        <begin position="136"/>
        <end position="157"/>
    </location>
</feature>
<dbReference type="GO" id="GO:0046677">
    <property type="term" value="P:response to antibiotic"/>
    <property type="evidence" value="ECO:0007669"/>
    <property type="project" value="UniProtKB-KW"/>
</dbReference>
<evidence type="ECO:0000256" key="10">
    <source>
        <dbReference type="SAM" id="Phobius"/>
    </source>
</evidence>
<feature type="transmembrane region" description="Helical" evidence="10">
    <location>
        <begin position="104"/>
        <end position="124"/>
    </location>
</feature>
<dbReference type="InterPro" id="IPR045070">
    <property type="entry name" value="MATE_MepA-like"/>
</dbReference>
<keyword evidence="12" id="KW-1185">Reference proteome</keyword>
<dbReference type="PANTHER" id="PTHR43549:SF3">
    <property type="entry name" value="MULTIDRUG RESISTANCE PROTEIN YPNP-RELATED"/>
    <property type="match status" value="1"/>
</dbReference>